<gene>
    <name evidence="1" type="ORF">CgunFtcFv8_020236</name>
</gene>
<name>A0AAN8E7M5_CHAGU</name>
<accession>A0AAN8E7M5</accession>
<dbReference type="AlphaFoldDB" id="A0AAN8E7M5"/>
<evidence type="ECO:0000313" key="2">
    <source>
        <dbReference type="Proteomes" id="UP001331515"/>
    </source>
</evidence>
<dbReference type="EMBL" id="JAURVH010001513">
    <property type="protein sequence ID" value="KAK5934814.1"/>
    <property type="molecule type" value="Genomic_DNA"/>
</dbReference>
<proteinExistence type="predicted"/>
<evidence type="ECO:0000313" key="1">
    <source>
        <dbReference type="EMBL" id="KAK5934814.1"/>
    </source>
</evidence>
<protein>
    <submittedName>
        <fullName evidence="1">Uncharacterized protein</fullName>
    </submittedName>
</protein>
<sequence length="69" mass="7343">MAMQLNVLEAAAPCTAVAVAKVDMVGQLEQIQAMAPEGDAELRQAFEERGLDVLGKQTQEAVGLELVMD</sequence>
<dbReference type="Proteomes" id="UP001331515">
    <property type="component" value="Unassembled WGS sequence"/>
</dbReference>
<keyword evidence="2" id="KW-1185">Reference proteome</keyword>
<organism evidence="1 2">
    <name type="scientific">Champsocephalus gunnari</name>
    <name type="common">Mackerel icefish</name>
    <dbReference type="NCBI Taxonomy" id="52237"/>
    <lineage>
        <taxon>Eukaryota</taxon>
        <taxon>Metazoa</taxon>
        <taxon>Chordata</taxon>
        <taxon>Craniata</taxon>
        <taxon>Vertebrata</taxon>
        <taxon>Euteleostomi</taxon>
        <taxon>Actinopterygii</taxon>
        <taxon>Neopterygii</taxon>
        <taxon>Teleostei</taxon>
        <taxon>Neoteleostei</taxon>
        <taxon>Acanthomorphata</taxon>
        <taxon>Eupercaria</taxon>
        <taxon>Perciformes</taxon>
        <taxon>Notothenioidei</taxon>
        <taxon>Channichthyidae</taxon>
        <taxon>Champsocephalus</taxon>
    </lineage>
</organism>
<comment type="caution">
    <text evidence="1">The sequence shown here is derived from an EMBL/GenBank/DDBJ whole genome shotgun (WGS) entry which is preliminary data.</text>
</comment>
<reference evidence="1 2" key="1">
    <citation type="journal article" date="2023" name="Mol. Biol. Evol.">
        <title>Genomics of Secondarily Temperate Adaptation in the Only Non-Antarctic Icefish.</title>
        <authorList>
            <person name="Rivera-Colon A.G."/>
            <person name="Rayamajhi N."/>
            <person name="Minhas B.F."/>
            <person name="Madrigal G."/>
            <person name="Bilyk K.T."/>
            <person name="Yoon V."/>
            <person name="Hune M."/>
            <person name="Gregory S."/>
            <person name="Cheng C.H.C."/>
            <person name="Catchen J.M."/>
        </authorList>
    </citation>
    <scope>NUCLEOTIDE SEQUENCE [LARGE SCALE GENOMIC DNA]</scope>
    <source>
        <tissue evidence="1">White muscle</tissue>
    </source>
</reference>